<feature type="non-terminal residue" evidence="1">
    <location>
        <position position="52"/>
    </location>
</feature>
<reference evidence="1" key="1">
    <citation type="submission" date="2020-04" db="EMBL/GenBank/DDBJ databases">
        <authorList>
            <person name="Alioto T."/>
            <person name="Alioto T."/>
            <person name="Gomez Garrido J."/>
        </authorList>
    </citation>
    <scope>NUCLEOTIDE SEQUENCE</scope>
    <source>
        <strain evidence="1">A484AB</strain>
    </source>
</reference>
<dbReference type="Proteomes" id="UP001152795">
    <property type="component" value="Unassembled WGS sequence"/>
</dbReference>
<organism evidence="1 2">
    <name type="scientific">Paramuricea clavata</name>
    <name type="common">Red gorgonian</name>
    <name type="synonym">Violescent sea-whip</name>
    <dbReference type="NCBI Taxonomy" id="317549"/>
    <lineage>
        <taxon>Eukaryota</taxon>
        <taxon>Metazoa</taxon>
        <taxon>Cnidaria</taxon>
        <taxon>Anthozoa</taxon>
        <taxon>Octocorallia</taxon>
        <taxon>Malacalcyonacea</taxon>
        <taxon>Plexauridae</taxon>
        <taxon>Paramuricea</taxon>
    </lineage>
</organism>
<gene>
    <name evidence="1" type="ORF">PACLA_8A072090</name>
</gene>
<sequence>YLVLYFIYGGRPALVSKQVTRHPDWPQPTTVEDYVRRKLKALNAYESNLAYV</sequence>
<proteinExistence type="predicted"/>
<name>A0A6S7I9P6_PARCT</name>
<dbReference type="EMBL" id="CACRXK020008769">
    <property type="protein sequence ID" value="CAB4015575.1"/>
    <property type="molecule type" value="Genomic_DNA"/>
</dbReference>
<evidence type="ECO:0000313" key="2">
    <source>
        <dbReference type="Proteomes" id="UP001152795"/>
    </source>
</evidence>
<dbReference type="AlphaFoldDB" id="A0A6S7I9P6"/>
<comment type="caution">
    <text evidence="1">The sequence shown here is derived from an EMBL/GenBank/DDBJ whole genome shotgun (WGS) entry which is preliminary data.</text>
</comment>
<protein>
    <submittedName>
        <fullName evidence="1">Uncharacterized protein</fullName>
    </submittedName>
</protein>
<accession>A0A6S7I9P6</accession>
<evidence type="ECO:0000313" key="1">
    <source>
        <dbReference type="EMBL" id="CAB4015575.1"/>
    </source>
</evidence>
<keyword evidence="2" id="KW-1185">Reference proteome</keyword>